<evidence type="ECO:0000256" key="1">
    <source>
        <dbReference type="ARBA" id="ARBA00022649"/>
    </source>
</evidence>
<evidence type="ECO:0000313" key="7">
    <source>
        <dbReference type="EMBL" id="GAA1717867.1"/>
    </source>
</evidence>
<dbReference type="InterPro" id="IPR029060">
    <property type="entry name" value="PIN-like_dom_sf"/>
</dbReference>
<keyword evidence="5" id="KW-0460">Magnesium</keyword>
<comment type="caution">
    <text evidence="7">The sequence shown here is derived from an EMBL/GenBank/DDBJ whole genome shotgun (WGS) entry which is preliminary data.</text>
</comment>
<dbReference type="Gene3D" id="3.40.50.1010">
    <property type="entry name" value="5'-nuclease"/>
    <property type="match status" value="1"/>
</dbReference>
<dbReference type="RefSeq" id="WP_390623997.1">
    <property type="nucleotide sequence ID" value="NZ_BAAANY010000042.1"/>
</dbReference>
<evidence type="ECO:0000313" key="8">
    <source>
        <dbReference type="Proteomes" id="UP001500618"/>
    </source>
</evidence>
<dbReference type="SUPFAM" id="SSF88723">
    <property type="entry name" value="PIN domain-like"/>
    <property type="match status" value="1"/>
</dbReference>
<accession>A0ABP4V9F9</accession>
<evidence type="ECO:0000259" key="6">
    <source>
        <dbReference type="Pfam" id="PF01850"/>
    </source>
</evidence>
<dbReference type="Proteomes" id="UP001500618">
    <property type="component" value="Unassembled WGS sequence"/>
</dbReference>
<keyword evidence="1" id="KW-1277">Toxin-antitoxin system</keyword>
<sequence length="67" mass="7537">MVELVSDDYARAAELVQQYEDLPLGAADACVVAVAERLKVTKIATLDKRHFTIVRPKHIKTFELLPE</sequence>
<evidence type="ECO:0000256" key="5">
    <source>
        <dbReference type="ARBA" id="ARBA00022842"/>
    </source>
</evidence>
<keyword evidence="3" id="KW-0479">Metal-binding</keyword>
<gene>
    <name evidence="7" type="ORF">GCM10009765_77930</name>
</gene>
<evidence type="ECO:0000256" key="4">
    <source>
        <dbReference type="ARBA" id="ARBA00022801"/>
    </source>
</evidence>
<keyword evidence="4" id="KW-0378">Hydrolase</keyword>
<dbReference type="InterPro" id="IPR002716">
    <property type="entry name" value="PIN_dom"/>
</dbReference>
<dbReference type="EMBL" id="BAAANY010000042">
    <property type="protein sequence ID" value="GAA1717867.1"/>
    <property type="molecule type" value="Genomic_DNA"/>
</dbReference>
<name>A0ABP4V9F9_9ACTN</name>
<keyword evidence="2" id="KW-0540">Nuclease</keyword>
<proteinExistence type="predicted"/>
<evidence type="ECO:0000256" key="2">
    <source>
        <dbReference type="ARBA" id="ARBA00022722"/>
    </source>
</evidence>
<feature type="domain" description="PIN" evidence="6">
    <location>
        <begin position="2"/>
        <end position="50"/>
    </location>
</feature>
<organism evidence="7 8">
    <name type="scientific">Fodinicola feengrottensis</name>
    <dbReference type="NCBI Taxonomy" id="435914"/>
    <lineage>
        <taxon>Bacteria</taxon>
        <taxon>Bacillati</taxon>
        <taxon>Actinomycetota</taxon>
        <taxon>Actinomycetes</taxon>
        <taxon>Mycobacteriales</taxon>
        <taxon>Fodinicola</taxon>
    </lineage>
</organism>
<dbReference type="Pfam" id="PF01850">
    <property type="entry name" value="PIN"/>
    <property type="match status" value="1"/>
</dbReference>
<protein>
    <recommendedName>
        <fullName evidence="6">PIN domain-containing protein</fullName>
    </recommendedName>
</protein>
<reference evidence="8" key="1">
    <citation type="journal article" date="2019" name="Int. J. Syst. Evol. Microbiol.">
        <title>The Global Catalogue of Microorganisms (GCM) 10K type strain sequencing project: providing services to taxonomists for standard genome sequencing and annotation.</title>
        <authorList>
            <consortium name="The Broad Institute Genomics Platform"/>
            <consortium name="The Broad Institute Genome Sequencing Center for Infectious Disease"/>
            <person name="Wu L."/>
            <person name="Ma J."/>
        </authorList>
    </citation>
    <scope>NUCLEOTIDE SEQUENCE [LARGE SCALE GENOMIC DNA]</scope>
    <source>
        <strain evidence="8">JCM 14718</strain>
    </source>
</reference>
<keyword evidence="8" id="KW-1185">Reference proteome</keyword>
<evidence type="ECO:0000256" key="3">
    <source>
        <dbReference type="ARBA" id="ARBA00022723"/>
    </source>
</evidence>